<dbReference type="InterPro" id="IPR001155">
    <property type="entry name" value="OxRdtase_FMN_N"/>
</dbReference>
<comment type="cofactor">
    <cofactor evidence="1">
        <name>FMN</name>
        <dbReference type="ChEBI" id="CHEBI:58210"/>
    </cofactor>
</comment>
<gene>
    <name evidence="5" type="ORF">GNLVRS02_ARAD1D21714g</name>
</gene>
<dbReference type="GO" id="GO:0010181">
    <property type="term" value="F:FMN binding"/>
    <property type="evidence" value="ECO:0007669"/>
    <property type="project" value="InterPro"/>
</dbReference>
<sequence length="363" mass="40397">MTGPSKAFQPIRVGRVQLGHRIAMAPLTRMRADEKTNVLPDFSEEYYEQRASRPGTLLITEAAMISPEAGGYANAPGIHSKEQVERWRGIFGRIHKSGSFVYSQLIAMGRRAPEKVMGKGNVVAPSDIPVNNGDVPRPLTEKEIQGYVQQFVTAAKNAIEAGADGVELHAANGYLFDQFQHENSNHRTDRYGGSIENRARFTLETIDAVSKAIGADRTAVRFSPWESTGDMNYGVSAIPQWSYLAVELEKRRLQGQELAYVHLTEPRVAGQVDREQKSHESNDFFRQIYRGVLVRAGGLGDIALINELCAKDDKLVIAVGRHFISNPDLINRFEAGIPLNKYHRPTFYGQGRIGYTDYPFAST</sequence>
<evidence type="ECO:0000256" key="2">
    <source>
        <dbReference type="ARBA" id="ARBA00005979"/>
    </source>
</evidence>
<evidence type="ECO:0000256" key="1">
    <source>
        <dbReference type="ARBA" id="ARBA00001917"/>
    </source>
</evidence>
<reference evidence="5" key="1">
    <citation type="submission" date="2014-02" db="EMBL/GenBank/DDBJ databases">
        <authorList>
            <person name="Genoscope - CEA"/>
        </authorList>
    </citation>
    <scope>NUCLEOTIDE SEQUENCE</scope>
    <source>
        <strain evidence="5">LS3</strain>
    </source>
</reference>
<keyword evidence="3" id="KW-0285">Flavoprotein</keyword>
<evidence type="ECO:0000313" key="5">
    <source>
        <dbReference type="EMBL" id="CDP37884.1"/>
    </source>
</evidence>
<dbReference type="PhylomeDB" id="A0A060TAQ8"/>
<dbReference type="FunFam" id="3.20.20.70:FF:000138">
    <property type="entry name" value="NADPH dehydrogenase 1"/>
    <property type="match status" value="1"/>
</dbReference>
<protein>
    <submittedName>
        <fullName evidence="5">ARAD1D21714p</fullName>
    </submittedName>
</protein>
<dbReference type="EMBL" id="HG937694">
    <property type="protein sequence ID" value="CDP37884.1"/>
    <property type="molecule type" value="Genomic_DNA"/>
</dbReference>
<feature type="domain" description="NADH:flavin oxidoreductase/NADH oxidase N-terminal" evidence="4">
    <location>
        <begin position="8"/>
        <end position="340"/>
    </location>
</feature>
<dbReference type="InterPro" id="IPR045247">
    <property type="entry name" value="Oye-like"/>
</dbReference>
<name>A0A060TAQ8_BLAAD</name>
<dbReference type="PANTHER" id="PTHR22893:SF91">
    <property type="entry name" value="NADPH DEHYDROGENASE 2-RELATED"/>
    <property type="match status" value="1"/>
</dbReference>
<dbReference type="SUPFAM" id="SSF51395">
    <property type="entry name" value="FMN-linked oxidoreductases"/>
    <property type="match status" value="1"/>
</dbReference>
<dbReference type="GO" id="GO:0003959">
    <property type="term" value="F:NADPH dehydrogenase activity"/>
    <property type="evidence" value="ECO:0007669"/>
    <property type="project" value="TreeGrafter"/>
</dbReference>
<evidence type="ECO:0000256" key="3">
    <source>
        <dbReference type="ARBA" id="ARBA00022643"/>
    </source>
</evidence>
<evidence type="ECO:0000259" key="4">
    <source>
        <dbReference type="Pfam" id="PF00724"/>
    </source>
</evidence>
<accession>A0A060TAQ8</accession>
<reference evidence="5" key="2">
    <citation type="submission" date="2014-06" db="EMBL/GenBank/DDBJ databases">
        <title>The complete genome of Blastobotrys (Arxula) adeninivorans LS3 - a yeast of biotechnological interest.</title>
        <authorList>
            <person name="Kunze G."/>
            <person name="Gaillardin C."/>
            <person name="Czernicka M."/>
            <person name="Durrens P."/>
            <person name="Martin T."/>
            <person name="Boer E."/>
            <person name="Gabaldon T."/>
            <person name="Cruz J."/>
            <person name="Talla E."/>
            <person name="Marck C."/>
            <person name="Goffeau A."/>
            <person name="Barbe V."/>
            <person name="Baret P."/>
            <person name="Baronian K."/>
            <person name="Beier S."/>
            <person name="Bleykasten C."/>
            <person name="Bode R."/>
            <person name="Casaregola S."/>
            <person name="Despons L."/>
            <person name="Fairhead C."/>
            <person name="Giersberg M."/>
            <person name="Gierski P."/>
            <person name="Hahnel U."/>
            <person name="Hartmann A."/>
            <person name="Jankowska D."/>
            <person name="Jubin C."/>
            <person name="Jung P."/>
            <person name="Lafontaine I."/>
            <person name="Leh-Louis V."/>
            <person name="Lemaire M."/>
            <person name="Marcet-Houben M."/>
            <person name="Mascher M."/>
            <person name="Morel G."/>
            <person name="Richard G.-F."/>
            <person name="Riechen J."/>
            <person name="Sacerdot C."/>
            <person name="Sarkar A."/>
            <person name="Savel G."/>
            <person name="Schacherer J."/>
            <person name="Sherman D."/>
            <person name="Straub M.-L."/>
            <person name="Stein N."/>
            <person name="Thierry A."/>
            <person name="Trautwein-Schult A."/>
            <person name="Westhof E."/>
            <person name="Worch S."/>
            <person name="Dujon B."/>
            <person name="Souciet J.-L."/>
            <person name="Wincker P."/>
            <person name="Scholz U."/>
            <person name="Neuveglise N."/>
        </authorList>
    </citation>
    <scope>NUCLEOTIDE SEQUENCE</scope>
    <source>
        <strain evidence="5">LS3</strain>
    </source>
</reference>
<dbReference type="Pfam" id="PF00724">
    <property type="entry name" value="Oxidored_FMN"/>
    <property type="match status" value="1"/>
</dbReference>
<dbReference type="PANTHER" id="PTHR22893">
    <property type="entry name" value="NADH OXIDOREDUCTASE-RELATED"/>
    <property type="match status" value="1"/>
</dbReference>
<organism evidence="5">
    <name type="scientific">Blastobotrys adeninivorans</name>
    <name type="common">Yeast</name>
    <name type="synonym">Arxula adeninivorans</name>
    <dbReference type="NCBI Taxonomy" id="409370"/>
    <lineage>
        <taxon>Eukaryota</taxon>
        <taxon>Fungi</taxon>
        <taxon>Dikarya</taxon>
        <taxon>Ascomycota</taxon>
        <taxon>Saccharomycotina</taxon>
        <taxon>Dipodascomycetes</taxon>
        <taxon>Dipodascales</taxon>
        <taxon>Trichomonascaceae</taxon>
        <taxon>Blastobotrys</taxon>
    </lineage>
</organism>
<comment type="similarity">
    <text evidence="2">Belongs to the NADH:flavin oxidoreductase/NADH oxidase family.</text>
</comment>
<proteinExistence type="inferred from homology"/>
<dbReference type="CDD" id="cd02933">
    <property type="entry name" value="OYE_like_FMN"/>
    <property type="match status" value="1"/>
</dbReference>
<keyword evidence="3" id="KW-0288">FMN</keyword>
<dbReference type="AlphaFoldDB" id="A0A060TAQ8"/>
<dbReference type="InterPro" id="IPR013785">
    <property type="entry name" value="Aldolase_TIM"/>
</dbReference>
<dbReference type="Gene3D" id="3.20.20.70">
    <property type="entry name" value="Aldolase class I"/>
    <property type="match status" value="1"/>
</dbReference>